<name>A0AB39W5B0_9FLAO</name>
<organism evidence="1">
    <name type="scientific">Flavobacterium sp. WC2409</name>
    <dbReference type="NCBI Taxonomy" id="3234139"/>
    <lineage>
        <taxon>Bacteria</taxon>
        <taxon>Pseudomonadati</taxon>
        <taxon>Bacteroidota</taxon>
        <taxon>Flavobacteriia</taxon>
        <taxon>Flavobacteriales</taxon>
        <taxon>Flavobacteriaceae</taxon>
        <taxon>Flavobacterium</taxon>
    </lineage>
</organism>
<dbReference type="RefSeq" id="WP_369753847.1">
    <property type="nucleotide sequence ID" value="NZ_CP165625.1"/>
</dbReference>
<evidence type="ECO:0008006" key="2">
    <source>
        <dbReference type="Google" id="ProtNLM"/>
    </source>
</evidence>
<proteinExistence type="predicted"/>
<protein>
    <recommendedName>
        <fullName evidence="2">Phosphoribosylpyrophosphate synthetase</fullName>
    </recommendedName>
</protein>
<gene>
    <name evidence="1" type="ORF">AB3G34_06540</name>
</gene>
<sequence>MKNMYHYASVSKALNELNEKGFTYDFNIHEQEIVKNPNQHEIIHIYRYEGDSNPDDEAIVYGIKSESGTKGVFVSGFSANSVSEAAQILIKLSIEEKNR</sequence>
<reference evidence="1" key="1">
    <citation type="submission" date="2024-07" db="EMBL/GenBank/DDBJ databases">
        <authorList>
            <person name="Biller S.J."/>
        </authorList>
    </citation>
    <scope>NUCLEOTIDE SEQUENCE</scope>
    <source>
        <strain evidence="1">WC2409</strain>
    </source>
</reference>
<evidence type="ECO:0000313" key="1">
    <source>
        <dbReference type="EMBL" id="XDU96770.1"/>
    </source>
</evidence>
<accession>A0AB39W5B0</accession>
<dbReference type="EMBL" id="CP165625">
    <property type="protein sequence ID" value="XDU96770.1"/>
    <property type="molecule type" value="Genomic_DNA"/>
</dbReference>
<dbReference type="AlphaFoldDB" id="A0AB39W5B0"/>